<dbReference type="InterPro" id="IPR036259">
    <property type="entry name" value="MFS_trans_sf"/>
</dbReference>
<evidence type="ECO:0000313" key="10">
    <source>
        <dbReference type="Proteomes" id="UP000430345"/>
    </source>
</evidence>
<evidence type="ECO:0000259" key="8">
    <source>
        <dbReference type="PROSITE" id="PS50850"/>
    </source>
</evidence>
<reference evidence="9 10" key="1">
    <citation type="submission" date="2019-10" db="EMBL/GenBank/DDBJ databases">
        <title>The Genome Sequence of Clostridium tarantellae Isolated from Fish Brain.</title>
        <authorList>
            <person name="Bano L."/>
            <person name="Kiel M."/>
            <person name="Sales G."/>
            <person name="Doxey A.C."/>
            <person name="Mansfield M.J."/>
            <person name="Schiavone M."/>
            <person name="Rossetto O."/>
            <person name="Pirazzini M."/>
            <person name="Dobrindt U."/>
            <person name="Montecucco C."/>
        </authorList>
    </citation>
    <scope>NUCLEOTIDE SEQUENCE [LARGE SCALE GENOMIC DNA]</scope>
    <source>
        <strain evidence="9 10">DSM 3997</strain>
    </source>
</reference>
<protein>
    <submittedName>
        <fullName evidence="9">MFS transporter</fullName>
    </submittedName>
</protein>
<dbReference type="PIRSF" id="PIRSF002808">
    <property type="entry name" value="Hexose_phosphate_transp"/>
    <property type="match status" value="1"/>
</dbReference>
<dbReference type="Pfam" id="PF07690">
    <property type="entry name" value="MFS_1"/>
    <property type="match status" value="1"/>
</dbReference>
<feature type="transmembrane region" description="Helical" evidence="7">
    <location>
        <begin position="64"/>
        <end position="83"/>
    </location>
</feature>
<sequence length="458" mass="50162">MFGFLKQAPAIKKLPANQVSKAYKIYRLRMFLMIFVGYTGYYLVRKNFAVASPYLIQNFHFSKAEIGLISTGLAITYGLSKFVLGGLSDKSNVKYFIGIGLLGSAILSIFMGFSHSMVMFLILMICNGFFQGMGAPPCSIVIGKWFSQKERGLKMSLWNISHNIGGGLIAPIATLAILIWGESHFQSIFFLPSVICIALAIFVFLIGADTPESVGLPSIEEYTGDYPEVKTEEKGTDLSAKEIMIKYVLTNKYVWYLALANVFVYLIRQGIVNWIPVYLTEAKGFSAANANWAMFLFEYAAIPASILLGWLSDVLFKGKRAPLSIMCMIGVIIATVAYWQTNNYIITIISVAFIGCFIYGPQLLIGMNLIDVVPSFAVGSATGFSGLCGYLCGETMADLVLGSIADKFGWNGAFIFIIIGAIGALALLTLTLKVSKNSKRISDSELNLETQTLEAEEA</sequence>
<dbReference type="InterPro" id="IPR021159">
    <property type="entry name" value="Sugar-P_transporter_CS"/>
</dbReference>
<feature type="transmembrane region" description="Helical" evidence="7">
    <location>
        <begin position="253"/>
        <end position="272"/>
    </location>
</feature>
<comment type="similarity">
    <text evidence="2">Belongs to the major facilitator superfamily. Organophosphate:Pi antiporter (OPA) (TC 2.A.1.4) family.</text>
</comment>
<dbReference type="CDD" id="cd17345">
    <property type="entry name" value="MFS_GlpT"/>
    <property type="match status" value="1"/>
</dbReference>
<dbReference type="InterPro" id="IPR000849">
    <property type="entry name" value="Sugar_P_transporter"/>
</dbReference>
<dbReference type="OrthoDB" id="9766638at2"/>
<keyword evidence="6 7" id="KW-0472">Membrane</keyword>
<dbReference type="PROSITE" id="PS50850">
    <property type="entry name" value="MFS"/>
    <property type="match status" value="1"/>
</dbReference>
<dbReference type="PANTHER" id="PTHR43826">
    <property type="entry name" value="GLUCOSE-6-PHOSPHATE EXCHANGER SLC37A4"/>
    <property type="match status" value="1"/>
</dbReference>
<proteinExistence type="inferred from homology"/>
<evidence type="ECO:0000313" key="9">
    <source>
        <dbReference type="EMBL" id="MPQ43067.1"/>
    </source>
</evidence>
<dbReference type="Proteomes" id="UP000430345">
    <property type="component" value="Unassembled WGS sequence"/>
</dbReference>
<comment type="subcellular location">
    <subcellularLocation>
        <location evidence="1">Cell membrane</location>
        <topology evidence="1">Multi-pass membrane protein</topology>
    </subcellularLocation>
</comment>
<evidence type="ECO:0000256" key="3">
    <source>
        <dbReference type="ARBA" id="ARBA00022448"/>
    </source>
</evidence>
<dbReference type="NCBIfam" id="TIGR00881">
    <property type="entry name" value="2A0104"/>
    <property type="match status" value="1"/>
</dbReference>
<keyword evidence="3" id="KW-0813">Transport</keyword>
<feature type="transmembrane region" description="Helical" evidence="7">
    <location>
        <begin position="323"/>
        <end position="339"/>
    </location>
</feature>
<dbReference type="InterPro" id="IPR020846">
    <property type="entry name" value="MFS_dom"/>
</dbReference>
<keyword evidence="10" id="KW-1185">Reference proteome</keyword>
<evidence type="ECO:0000256" key="7">
    <source>
        <dbReference type="SAM" id="Phobius"/>
    </source>
</evidence>
<dbReference type="PROSITE" id="PS00942">
    <property type="entry name" value="GLPT"/>
    <property type="match status" value="1"/>
</dbReference>
<dbReference type="GO" id="GO:0035435">
    <property type="term" value="P:phosphate ion transmembrane transport"/>
    <property type="evidence" value="ECO:0007669"/>
    <property type="project" value="TreeGrafter"/>
</dbReference>
<feature type="transmembrane region" description="Helical" evidence="7">
    <location>
        <begin position="372"/>
        <end position="393"/>
    </location>
</feature>
<evidence type="ECO:0000256" key="1">
    <source>
        <dbReference type="ARBA" id="ARBA00004651"/>
    </source>
</evidence>
<dbReference type="GO" id="GO:0005886">
    <property type="term" value="C:plasma membrane"/>
    <property type="evidence" value="ECO:0007669"/>
    <property type="project" value="UniProtKB-SubCell"/>
</dbReference>
<feature type="transmembrane region" description="Helical" evidence="7">
    <location>
        <begin position="163"/>
        <end position="181"/>
    </location>
</feature>
<keyword evidence="5 7" id="KW-1133">Transmembrane helix</keyword>
<accession>A0A6I1MLS6</accession>
<feature type="transmembrane region" description="Helical" evidence="7">
    <location>
        <begin position="187"/>
        <end position="208"/>
    </location>
</feature>
<dbReference type="AlphaFoldDB" id="A0A6I1MLS6"/>
<feature type="transmembrane region" description="Helical" evidence="7">
    <location>
        <begin position="413"/>
        <end position="432"/>
    </location>
</feature>
<feature type="transmembrane region" description="Helical" evidence="7">
    <location>
        <begin position="95"/>
        <end position="113"/>
    </location>
</feature>
<evidence type="ECO:0000256" key="5">
    <source>
        <dbReference type="ARBA" id="ARBA00022989"/>
    </source>
</evidence>
<gene>
    <name evidence="9" type="ORF">GBZ86_04745</name>
</gene>
<feature type="transmembrane region" description="Helical" evidence="7">
    <location>
        <begin position="26"/>
        <end position="44"/>
    </location>
</feature>
<dbReference type="InterPro" id="IPR011701">
    <property type="entry name" value="MFS"/>
</dbReference>
<evidence type="ECO:0000256" key="2">
    <source>
        <dbReference type="ARBA" id="ARBA00009598"/>
    </source>
</evidence>
<dbReference type="EMBL" id="WHJC01000037">
    <property type="protein sequence ID" value="MPQ43067.1"/>
    <property type="molecule type" value="Genomic_DNA"/>
</dbReference>
<dbReference type="GO" id="GO:0061513">
    <property type="term" value="F:glucose 6-phosphate:phosphate antiporter activity"/>
    <property type="evidence" value="ECO:0007669"/>
    <property type="project" value="TreeGrafter"/>
</dbReference>
<dbReference type="SUPFAM" id="SSF103473">
    <property type="entry name" value="MFS general substrate transporter"/>
    <property type="match status" value="1"/>
</dbReference>
<keyword evidence="4 7" id="KW-0812">Transmembrane</keyword>
<feature type="transmembrane region" description="Helical" evidence="7">
    <location>
        <begin position="292"/>
        <end position="311"/>
    </location>
</feature>
<dbReference type="PANTHER" id="PTHR43826:SF6">
    <property type="entry name" value="GLYCEROL-3-PHOSPHATE TRANSPORTER"/>
    <property type="match status" value="1"/>
</dbReference>
<feature type="transmembrane region" description="Helical" evidence="7">
    <location>
        <begin position="345"/>
        <end position="365"/>
    </location>
</feature>
<evidence type="ECO:0000256" key="6">
    <source>
        <dbReference type="ARBA" id="ARBA00023136"/>
    </source>
</evidence>
<dbReference type="InterPro" id="IPR051337">
    <property type="entry name" value="OPA_Antiporter"/>
</dbReference>
<dbReference type="RefSeq" id="WP_152888248.1">
    <property type="nucleotide sequence ID" value="NZ_WHJC01000037.1"/>
</dbReference>
<feature type="domain" description="Major facilitator superfamily (MFS) profile" evidence="8">
    <location>
        <begin position="26"/>
        <end position="438"/>
    </location>
</feature>
<name>A0A6I1MLS6_9CLOT</name>
<dbReference type="Gene3D" id="1.20.1250.20">
    <property type="entry name" value="MFS general substrate transporter like domains"/>
    <property type="match status" value="2"/>
</dbReference>
<feature type="transmembrane region" description="Helical" evidence="7">
    <location>
        <begin position="119"/>
        <end position="142"/>
    </location>
</feature>
<evidence type="ECO:0000256" key="4">
    <source>
        <dbReference type="ARBA" id="ARBA00022692"/>
    </source>
</evidence>
<organism evidence="9 10">
    <name type="scientific">Clostridium tarantellae</name>
    <dbReference type="NCBI Taxonomy" id="39493"/>
    <lineage>
        <taxon>Bacteria</taxon>
        <taxon>Bacillati</taxon>
        <taxon>Bacillota</taxon>
        <taxon>Clostridia</taxon>
        <taxon>Eubacteriales</taxon>
        <taxon>Clostridiaceae</taxon>
        <taxon>Clostridium</taxon>
    </lineage>
</organism>
<comment type="caution">
    <text evidence="9">The sequence shown here is derived from an EMBL/GenBank/DDBJ whole genome shotgun (WGS) entry which is preliminary data.</text>
</comment>